<keyword evidence="6" id="KW-0406">Ion transport</keyword>
<feature type="domain" description="Sodium/calcium exchanger membrane region" evidence="9">
    <location>
        <begin position="16"/>
        <end position="82"/>
    </location>
</feature>
<dbReference type="GO" id="GO:0009705">
    <property type="term" value="C:plant-type vacuole membrane"/>
    <property type="evidence" value="ECO:0007669"/>
    <property type="project" value="TreeGrafter"/>
</dbReference>
<keyword evidence="7 8" id="KW-0472">Membrane</keyword>
<dbReference type="InterPro" id="IPR004837">
    <property type="entry name" value="NaCa_Exmemb"/>
</dbReference>
<gene>
    <name evidence="10" type="primary">ga23097</name>
    <name evidence="10" type="ORF">PR202_ga23097</name>
</gene>
<comment type="subcellular location">
    <subcellularLocation>
        <location evidence="1">Endomembrane system</location>
        <topology evidence="1">Multi-pass membrane protein</topology>
    </subcellularLocation>
</comment>
<organism evidence="10 11">
    <name type="scientific">Eleusine coracana subsp. coracana</name>
    <dbReference type="NCBI Taxonomy" id="191504"/>
    <lineage>
        <taxon>Eukaryota</taxon>
        <taxon>Viridiplantae</taxon>
        <taxon>Streptophyta</taxon>
        <taxon>Embryophyta</taxon>
        <taxon>Tracheophyta</taxon>
        <taxon>Spermatophyta</taxon>
        <taxon>Magnoliopsida</taxon>
        <taxon>Liliopsida</taxon>
        <taxon>Poales</taxon>
        <taxon>Poaceae</taxon>
        <taxon>PACMAD clade</taxon>
        <taxon>Chloridoideae</taxon>
        <taxon>Cynodonteae</taxon>
        <taxon>Eleusininae</taxon>
        <taxon>Eleusine</taxon>
    </lineage>
</organism>
<feature type="transmembrane region" description="Helical" evidence="8">
    <location>
        <begin position="17"/>
        <end position="40"/>
    </location>
</feature>
<evidence type="ECO:0000313" key="10">
    <source>
        <dbReference type="EMBL" id="GJN05471.1"/>
    </source>
</evidence>
<evidence type="ECO:0000256" key="4">
    <source>
        <dbReference type="ARBA" id="ARBA00022692"/>
    </source>
</evidence>
<keyword evidence="4 8" id="KW-0812">Transmembrane</keyword>
<evidence type="ECO:0000256" key="6">
    <source>
        <dbReference type="ARBA" id="ARBA00023065"/>
    </source>
</evidence>
<accession>A0AAV5D4U1</accession>
<evidence type="ECO:0000256" key="7">
    <source>
        <dbReference type="ARBA" id="ARBA00023136"/>
    </source>
</evidence>
<sequence length="91" mass="10251">MLDFCIDLLDFCAFRDITLGIAIGSSTHISMFVIPFCVVIGWMMGQQMDLNFGLFETATLFITIIIVAFMLQVCSQNKPTSYNMTLLHALF</sequence>
<dbReference type="Pfam" id="PF01699">
    <property type="entry name" value="Na_Ca_ex"/>
    <property type="match status" value="1"/>
</dbReference>
<dbReference type="InterPro" id="IPR004713">
    <property type="entry name" value="CaH_exchang"/>
</dbReference>
<dbReference type="AlphaFoldDB" id="A0AAV5D4U1"/>
<evidence type="ECO:0000256" key="2">
    <source>
        <dbReference type="ARBA" id="ARBA00022448"/>
    </source>
</evidence>
<dbReference type="GO" id="GO:0012505">
    <property type="term" value="C:endomembrane system"/>
    <property type="evidence" value="ECO:0007669"/>
    <property type="project" value="UniProtKB-SubCell"/>
</dbReference>
<reference evidence="10" key="2">
    <citation type="submission" date="2021-12" db="EMBL/GenBank/DDBJ databases">
        <title>Resequencing data analysis of finger millet.</title>
        <authorList>
            <person name="Hatakeyama M."/>
            <person name="Aluri S."/>
            <person name="Balachadran M.T."/>
            <person name="Sivarajan S.R."/>
            <person name="Poveda L."/>
            <person name="Shimizu-Inatsugi R."/>
            <person name="Schlapbach R."/>
            <person name="Sreeman S.M."/>
            <person name="Shimizu K.K."/>
        </authorList>
    </citation>
    <scope>NUCLEOTIDE SEQUENCE</scope>
</reference>
<keyword evidence="5 8" id="KW-1133">Transmembrane helix</keyword>
<evidence type="ECO:0000259" key="9">
    <source>
        <dbReference type="Pfam" id="PF01699"/>
    </source>
</evidence>
<protein>
    <recommendedName>
        <fullName evidence="9">Sodium/calcium exchanger membrane region domain-containing protein</fullName>
    </recommendedName>
</protein>
<evidence type="ECO:0000256" key="3">
    <source>
        <dbReference type="ARBA" id="ARBA00022449"/>
    </source>
</evidence>
<dbReference type="GO" id="GO:0006874">
    <property type="term" value="P:intracellular calcium ion homeostasis"/>
    <property type="evidence" value="ECO:0007669"/>
    <property type="project" value="TreeGrafter"/>
</dbReference>
<dbReference type="Proteomes" id="UP001054889">
    <property type="component" value="Unassembled WGS sequence"/>
</dbReference>
<evidence type="ECO:0000313" key="11">
    <source>
        <dbReference type="Proteomes" id="UP001054889"/>
    </source>
</evidence>
<keyword evidence="3" id="KW-0050">Antiport</keyword>
<dbReference type="EMBL" id="BQKI01000012">
    <property type="protein sequence ID" value="GJN05471.1"/>
    <property type="molecule type" value="Genomic_DNA"/>
</dbReference>
<keyword evidence="2" id="KW-0813">Transport</keyword>
<keyword evidence="11" id="KW-1185">Reference proteome</keyword>
<comment type="caution">
    <text evidence="10">The sequence shown here is derived from an EMBL/GenBank/DDBJ whole genome shotgun (WGS) entry which is preliminary data.</text>
</comment>
<evidence type="ECO:0000256" key="8">
    <source>
        <dbReference type="SAM" id="Phobius"/>
    </source>
</evidence>
<evidence type="ECO:0000256" key="1">
    <source>
        <dbReference type="ARBA" id="ARBA00004127"/>
    </source>
</evidence>
<dbReference type="PANTHER" id="PTHR31503:SF22">
    <property type="entry name" value="VACUOLAR CALCIUM ION TRANSPORTER"/>
    <property type="match status" value="1"/>
</dbReference>
<dbReference type="GO" id="GO:0015369">
    <property type="term" value="F:calcium:proton antiporter activity"/>
    <property type="evidence" value="ECO:0007669"/>
    <property type="project" value="TreeGrafter"/>
</dbReference>
<reference evidence="10" key="1">
    <citation type="journal article" date="2018" name="DNA Res.">
        <title>Multiple hybrid de novo genome assembly of finger millet, an orphan allotetraploid crop.</title>
        <authorList>
            <person name="Hatakeyama M."/>
            <person name="Aluri S."/>
            <person name="Balachadran M.T."/>
            <person name="Sivarajan S.R."/>
            <person name="Patrignani A."/>
            <person name="Gruter S."/>
            <person name="Poveda L."/>
            <person name="Shimizu-Inatsugi R."/>
            <person name="Baeten J."/>
            <person name="Francoijs K.J."/>
            <person name="Nataraja K.N."/>
            <person name="Reddy Y.A.N."/>
            <person name="Phadnis S."/>
            <person name="Ravikumar R.L."/>
            <person name="Schlapbach R."/>
            <person name="Sreeman S.M."/>
            <person name="Shimizu K.K."/>
        </authorList>
    </citation>
    <scope>NUCLEOTIDE SEQUENCE</scope>
</reference>
<name>A0AAV5D4U1_ELECO</name>
<dbReference type="PANTHER" id="PTHR31503">
    <property type="entry name" value="VACUOLAR CALCIUM ION TRANSPORTER"/>
    <property type="match status" value="1"/>
</dbReference>
<evidence type="ECO:0000256" key="5">
    <source>
        <dbReference type="ARBA" id="ARBA00022989"/>
    </source>
</evidence>
<feature type="transmembrane region" description="Helical" evidence="8">
    <location>
        <begin position="52"/>
        <end position="71"/>
    </location>
</feature>
<proteinExistence type="predicted"/>